<reference evidence="6" key="1">
    <citation type="submission" date="2021-05" db="EMBL/GenBank/DDBJ databases">
        <title>MurE homolog from sponge bacterial metagenome.</title>
        <authorList>
            <person name="Okamura Y."/>
            <person name="Siida A."/>
            <person name="Takahashi H."/>
            <person name="Takeyama H."/>
            <person name="Suzuki K."/>
        </authorList>
    </citation>
    <scope>NUCLEOTIDE SEQUENCE</scope>
</reference>
<evidence type="ECO:0000256" key="1">
    <source>
        <dbReference type="ARBA" id="ARBA00022598"/>
    </source>
</evidence>
<dbReference type="SUPFAM" id="SSF53244">
    <property type="entry name" value="MurD-like peptide ligases, peptide-binding domain"/>
    <property type="match status" value="1"/>
</dbReference>
<dbReference type="InterPro" id="IPR051046">
    <property type="entry name" value="MurCDEF_CellWall_CoF430Synth"/>
</dbReference>
<evidence type="ECO:0000313" key="6">
    <source>
        <dbReference type="EMBL" id="BCX80307.1"/>
    </source>
</evidence>
<accession>A0A8D6BMP3</accession>
<dbReference type="InterPro" id="IPR036565">
    <property type="entry name" value="Mur-like_cat_sf"/>
</dbReference>
<dbReference type="PANTHER" id="PTHR43024">
    <property type="entry name" value="UDP-N-ACETYLMURAMOYL-TRIPEPTIDE--D-ALANYL-D-ALANINE LIGASE"/>
    <property type="match status" value="1"/>
</dbReference>
<evidence type="ECO:0000256" key="3">
    <source>
        <dbReference type="ARBA" id="ARBA00022840"/>
    </source>
</evidence>
<dbReference type="Pfam" id="PF02875">
    <property type="entry name" value="Mur_ligase_C"/>
    <property type="match status" value="1"/>
</dbReference>
<dbReference type="Pfam" id="PF08245">
    <property type="entry name" value="Mur_ligase_M"/>
    <property type="match status" value="1"/>
</dbReference>
<keyword evidence="3" id="KW-0067">ATP-binding</keyword>
<dbReference type="InterPro" id="IPR004101">
    <property type="entry name" value="Mur_ligase_C"/>
</dbReference>
<feature type="domain" description="Mur ligase central" evidence="5">
    <location>
        <begin position="4"/>
        <end position="148"/>
    </location>
</feature>
<evidence type="ECO:0000259" key="5">
    <source>
        <dbReference type="Pfam" id="PF08245"/>
    </source>
</evidence>
<evidence type="ECO:0000256" key="2">
    <source>
        <dbReference type="ARBA" id="ARBA00022741"/>
    </source>
</evidence>
<dbReference type="SUPFAM" id="SSF53623">
    <property type="entry name" value="MurD-like peptide ligases, catalytic domain"/>
    <property type="match status" value="1"/>
</dbReference>
<dbReference type="InterPro" id="IPR013221">
    <property type="entry name" value="Mur_ligase_cen"/>
</dbReference>
<dbReference type="Gene3D" id="3.90.190.20">
    <property type="entry name" value="Mur ligase, C-terminal domain"/>
    <property type="match status" value="1"/>
</dbReference>
<dbReference type="AlphaFoldDB" id="A0A8D6BMP3"/>
<name>A0A8D6BMP3_9BACT</name>
<dbReference type="GO" id="GO:0016881">
    <property type="term" value="F:acid-amino acid ligase activity"/>
    <property type="evidence" value="ECO:0007669"/>
    <property type="project" value="InterPro"/>
</dbReference>
<sequence>MPAATSAAVFELGMNRAREIASLVDLVRPDVALVTRIAPAHLEHFGSLDRIAEAKAEIFEGLKQGGIALIPAASPGSEVLLRAARASGAARIVTFGTGEDADARLLEVTPTDTGSTFRWVFAGEVHRCRLRLSGAHWALNAVAAGCVAKLLGVSPAESGSHMETVEPLAGRGRRHAVRLVDGEAWVIDDSYNANPASMCAALAALRSTPAAGRRLAVLGEMKELGRASAELHAALAPALEGVDRVWCVGPEMAALHRKLPDNAAADLLVDAETAAERAASELRAGDVLLVKGSRANALETVVARVTGSKAH</sequence>
<dbReference type="PANTHER" id="PTHR43024:SF1">
    <property type="entry name" value="UDP-N-ACETYLMURAMOYL-TRIPEPTIDE--D-ALANYL-D-ALANINE LIGASE"/>
    <property type="match status" value="1"/>
</dbReference>
<organism evidence="6">
    <name type="scientific">uncultured marine bacterium</name>
    <dbReference type="NCBI Taxonomy" id="56765"/>
    <lineage>
        <taxon>Bacteria</taxon>
        <taxon>environmental samples</taxon>
    </lineage>
</organism>
<dbReference type="EMBL" id="LC634461">
    <property type="protein sequence ID" value="BCX80307.1"/>
    <property type="molecule type" value="Genomic_DNA"/>
</dbReference>
<proteinExistence type="predicted"/>
<dbReference type="Gene3D" id="3.40.1190.10">
    <property type="entry name" value="Mur-like, catalytic domain"/>
    <property type="match status" value="1"/>
</dbReference>
<keyword evidence="1 6" id="KW-0436">Ligase</keyword>
<dbReference type="GO" id="GO:0005524">
    <property type="term" value="F:ATP binding"/>
    <property type="evidence" value="ECO:0007669"/>
    <property type="project" value="UniProtKB-KW"/>
</dbReference>
<protein>
    <submittedName>
        <fullName evidence="6">UDP-N-acetylmuramoyl-tripeptide--D-alanyl-D-alanine ligase</fullName>
    </submittedName>
</protein>
<keyword evidence="2" id="KW-0547">Nucleotide-binding</keyword>
<feature type="domain" description="Mur ligase C-terminal" evidence="4">
    <location>
        <begin position="178"/>
        <end position="294"/>
    </location>
</feature>
<evidence type="ECO:0000259" key="4">
    <source>
        <dbReference type="Pfam" id="PF02875"/>
    </source>
</evidence>
<dbReference type="InterPro" id="IPR036615">
    <property type="entry name" value="Mur_ligase_C_dom_sf"/>
</dbReference>